<dbReference type="Gene3D" id="3.30.70.270">
    <property type="match status" value="1"/>
</dbReference>
<keyword evidence="17 21" id="KW-0472">Membrane</keyword>
<evidence type="ECO:0000256" key="20">
    <source>
        <dbReference type="ARBA" id="ARBA00045634"/>
    </source>
</evidence>
<evidence type="ECO:0000259" key="22">
    <source>
        <dbReference type="PROSITE" id="PS50887"/>
    </source>
</evidence>
<dbReference type="CDD" id="cd01949">
    <property type="entry name" value="GGDEF"/>
    <property type="match status" value="1"/>
</dbReference>
<keyword evidence="10 21" id="KW-0812">Transmembrane</keyword>
<dbReference type="Pfam" id="PF00990">
    <property type="entry name" value="GGDEF"/>
    <property type="match status" value="1"/>
</dbReference>
<evidence type="ECO:0000256" key="1">
    <source>
        <dbReference type="ARBA" id="ARBA00001946"/>
    </source>
</evidence>
<keyword evidence="16" id="KW-0342">GTP-binding</keyword>
<evidence type="ECO:0000256" key="10">
    <source>
        <dbReference type="ARBA" id="ARBA00022692"/>
    </source>
</evidence>
<evidence type="ECO:0000256" key="21">
    <source>
        <dbReference type="SAM" id="Phobius"/>
    </source>
</evidence>
<evidence type="ECO:0000256" key="13">
    <source>
        <dbReference type="ARBA" id="ARBA00022842"/>
    </source>
</evidence>
<dbReference type="GO" id="GO:0052621">
    <property type="term" value="F:diguanylate cyclase activity"/>
    <property type="evidence" value="ECO:0007669"/>
    <property type="project" value="UniProtKB-EC"/>
</dbReference>
<evidence type="ECO:0000256" key="14">
    <source>
        <dbReference type="ARBA" id="ARBA00022916"/>
    </source>
</evidence>
<dbReference type="SUPFAM" id="SSF55073">
    <property type="entry name" value="Nucleotide cyclase"/>
    <property type="match status" value="1"/>
</dbReference>
<feature type="domain" description="GGDEF" evidence="22">
    <location>
        <begin position="427"/>
        <end position="561"/>
    </location>
</feature>
<keyword evidence="13" id="KW-0460">Magnesium</keyword>
<keyword evidence="8" id="KW-0997">Cell inner membrane</keyword>
<evidence type="ECO:0000313" key="24">
    <source>
        <dbReference type="Proteomes" id="UP001444146"/>
    </source>
</evidence>
<dbReference type="SMART" id="SM00267">
    <property type="entry name" value="GGDEF"/>
    <property type="match status" value="1"/>
</dbReference>
<dbReference type="InterPro" id="IPR033416">
    <property type="entry name" value="CHASE7"/>
</dbReference>
<reference evidence="23 24" key="1">
    <citation type="submission" date="2024-01" db="EMBL/GenBank/DDBJ databases">
        <title>Pseudocitrobacter sp. Endophytic strain Cyp-38L.</title>
        <authorList>
            <person name="Amer M.A."/>
            <person name="Hamed S.M."/>
        </authorList>
    </citation>
    <scope>NUCLEOTIDE SEQUENCE [LARGE SCALE GENOMIC DNA]</scope>
    <source>
        <strain evidence="23 24">Cyp38S</strain>
    </source>
</reference>
<dbReference type="InterPro" id="IPR000160">
    <property type="entry name" value="GGDEF_dom"/>
</dbReference>
<evidence type="ECO:0000256" key="8">
    <source>
        <dbReference type="ARBA" id="ARBA00022519"/>
    </source>
</evidence>
<keyword evidence="11" id="KW-0479">Metal-binding</keyword>
<dbReference type="PROSITE" id="PS50887">
    <property type="entry name" value="GGDEF"/>
    <property type="match status" value="1"/>
</dbReference>
<keyword evidence="12" id="KW-0547">Nucleotide-binding</keyword>
<evidence type="ECO:0000256" key="16">
    <source>
        <dbReference type="ARBA" id="ARBA00023134"/>
    </source>
</evidence>
<keyword evidence="9 23" id="KW-0808">Transferase</keyword>
<gene>
    <name evidence="23" type="primary">dgcQ</name>
    <name evidence="23" type="ORF">VSR74_15785</name>
</gene>
<keyword evidence="15 21" id="KW-1133">Transmembrane helix</keyword>
<comment type="subunit">
    <text evidence="5">Homodimer.</text>
</comment>
<dbReference type="NCBIfam" id="TIGR00254">
    <property type="entry name" value="GGDEF"/>
    <property type="match status" value="1"/>
</dbReference>
<evidence type="ECO:0000256" key="7">
    <source>
        <dbReference type="ARBA" id="ARBA00022475"/>
    </source>
</evidence>
<dbReference type="InterPro" id="IPR050469">
    <property type="entry name" value="Diguanylate_Cyclase"/>
</dbReference>
<evidence type="ECO:0000256" key="19">
    <source>
        <dbReference type="ARBA" id="ARBA00034247"/>
    </source>
</evidence>
<dbReference type="PANTHER" id="PTHR45138">
    <property type="entry name" value="REGULATORY COMPONENTS OF SENSORY TRANSDUCTION SYSTEM"/>
    <property type="match status" value="1"/>
</dbReference>
<evidence type="ECO:0000256" key="9">
    <source>
        <dbReference type="ARBA" id="ARBA00022679"/>
    </source>
</evidence>
<accession>A0ABV0HLF4</accession>
<proteinExistence type="predicted"/>
<evidence type="ECO:0000256" key="5">
    <source>
        <dbReference type="ARBA" id="ARBA00011738"/>
    </source>
</evidence>
<organism evidence="23 24">
    <name type="scientific">Pseudocitrobacter cyperus</name>
    <dbReference type="NCBI Taxonomy" id="3112843"/>
    <lineage>
        <taxon>Bacteria</taxon>
        <taxon>Pseudomonadati</taxon>
        <taxon>Pseudomonadota</taxon>
        <taxon>Gammaproteobacteria</taxon>
        <taxon>Enterobacterales</taxon>
        <taxon>Enterobacteriaceae</taxon>
        <taxon>Pseudocitrobacter</taxon>
    </lineage>
</organism>
<feature type="transmembrane region" description="Helical" evidence="21">
    <location>
        <begin position="357"/>
        <end position="379"/>
    </location>
</feature>
<evidence type="ECO:0000313" key="23">
    <source>
        <dbReference type="EMBL" id="MEO3991269.1"/>
    </source>
</evidence>
<comment type="catalytic activity">
    <reaction evidence="19">
        <text>2 GTP = 3',3'-c-di-GMP + 2 diphosphate</text>
        <dbReference type="Rhea" id="RHEA:24898"/>
        <dbReference type="ChEBI" id="CHEBI:33019"/>
        <dbReference type="ChEBI" id="CHEBI:37565"/>
        <dbReference type="ChEBI" id="CHEBI:58805"/>
        <dbReference type="EC" id="2.7.7.65"/>
    </reaction>
</comment>
<name>A0ABV0HLF4_9ENTR</name>
<dbReference type="Pfam" id="PF17151">
    <property type="entry name" value="CHASE7"/>
    <property type="match status" value="1"/>
</dbReference>
<protein>
    <recommendedName>
        <fullName evidence="6">diguanylate cyclase</fullName>
        <ecNumber evidence="6">2.7.7.65</ecNumber>
    </recommendedName>
    <alternativeName>
        <fullName evidence="18">Cellulose synthesis regulatory protein</fullName>
    </alternativeName>
</protein>
<dbReference type="Proteomes" id="UP001444146">
    <property type="component" value="Unassembled WGS sequence"/>
</dbReference>
<dbReference type="NCBIfam" id="NF011955">
    <property type="entry name" value="PRK15426.1"/>
    <property type="match status" value="1"/>
</dbReference>
<comment type="function">
    <text evidence="20">Catalyzes the synthesis of cyclic-di-GMP (c-di-GMP) via the condensation of 2 GTP molecules. Cyclic-di-GMP is a second messenger which controls cell surface-associated traits in bacteria. Involved in the regulation of cellulose production.</text>
</comment>
<keyword evidence="24" id="KW-1185">Reference proteome</keyword>
<comment type="caution">
    <text evidence="23">The sequence shown here is derived from an EMBL/GenBank/DDBJ whole genome shotgun (WGS) entry which is preliminary data.</text>
</comment>
<evidence type="ECO:0000256" key="6">
    <source>
        <dbReference type="ARBA" id="ARBA00012528"/>
    </source>
</evidence>
<evidence type="ECO:0000256" key="12">
    <source>
        <dbReference type="ARBA" id="ARBA00022741"/>
    </source>
</evidence>
<comment type="subcellular location">
    <subcellularLocation>
        <location evidence="2">Cell inner membrane</location>
        <topology evidence="2">Multi-pass membrane protein</topology>
    </subcellularLocation>
</comment>
<sequence length="561" mass="63833">MHPVAPEKSPGWLRKLGQQSRPGRVVNICFCVVLLFSTLLTWRETVVLEEAYIANQRNNLENVVREMDAQLQFNVDRLLFFRNGMQAALQTPLAIAVLRDSEKEFSRKRHLPDWHIVLDNRRTLPLNGVSDAFVEQTHFLSRDNPLLGNEFTAAMELGYLLRLSSITGHHLSRFSPRMLYVSRAGFFLSNEPVTKNITEQYYGLVTSPWFTQQSERSNPGRGVRWYTTFSDDKQHEAQQVTASVSLNAQNYWFGVLATQLSVSDMGAFLLHAVEGETEGEYQLYDSRMNLIASSEKQVVPLSPQLQAQLANAYEKDNNGSLREMTRYISWEKLRNFDGVLLRIHSLNEGLRGDFGRISIALTLLWVLFTGMLILSWVVIRQMVSNMYTLQESLQWRAWYDALTRLYNRGALFERAATASALCRQEGKPLAVLQLDLDHFKSINDHYGHQAGDRVLAHIARLIANKIREGDIAGRVGGEEFCVVLPNATLAHAREIAERIRESINSREILVSKGQTIRVSASVGVSASNEHHRYDFAHLQSVADRRLYLAKEAGRNQVRAED</sequence>
<evidence type="ECO:0000256" key="15">
    <source>
        <dbReference type="ARBA" id="ARBA00022989"/>
    </source>
</evidence>
<comment type="pathway">
    <text evidence="3">Purine metabolism; 3',5'-cyclic di-GMP biosynthesis.</text>
</comment>
<evidence type="ECO:0000256" key="3">
    <source>
        <dbReference type="ARBA" id="ARBA00004665"/>
    </source>
</evidence>
<keyword evidence="23" id="KW-0548">Nucleotidyltransferase</keyword>
<evidence type="ECO:0000256" key="2">
    <source>
        <dbReference type="ARBA" id="ARBA00004429"/>
    </source>
</evidence>
<dbReference type="InterPro" id="IPR029787">
    <property type="entry name" value="Nucleotide_cyclase"/>
</dbReference>
<evidence type="ECO:0000256" key="17">
    <source>
        <dbReference type="ARBA" id="ARBA00023136"/>
    </source>
</evidence>
<evidence type="ECO:0000256" key="18">
    <source>
        <dbReference type="ARBA" id="ARBA00031311"/>
    </source>
</evidence>
<dbReference type="EMBL" id="JAYMYY010000004">
    <property type="protein sequence ID" value="MEO3991269.1"/>
    <property type="molecule type" value="Genomic_DNA"/>
</dbReference>
<comment type="cofactor">
    <cofactor evidence="1">
        <name>Mg(2+)</name>
        <dbReference type="ChEBI" id="CHEBI:18420"/>
    </cofactor>
</comment>
<keyword evidence="7" id="KW-1003">Cell membrane</keyword>
<evidence type="ECO:0000256" key="11">
    <source>
        <dbReference type="ARBA" id="ARBA00022723"/>
    </source>
</evidence>
<keyword evidence="14" id="KW-0135">Cellulose biosynthesis</keyword>
<dbReference type="InterPro" id="IPR043128">
    <property type="entry name" value="Rev_trsase/Diguanyl_cyclase"/>
</dbReference>
<comment type="pathway">
    <text evidence="4">Glycan metabolism; bacterial cellulose biosynthesis.</text>
</comment>
<dbReference type="PANTHER" id="PTHR45138:SF16">
    <property type="entry name" value="DIGUANYLATE CYCLASE DGCQ-RELATED"/>
    <property type="match status" value="1"/>
</dbReference>
<evidence type="ECO:0000256" key="4">
    <source>
        <dbReference type="ARBA" id="ARBA00005186"/>
    </source>
</evidence>
<dbReference type="EC" id="2.7.7.65" evidence="6"/>